<evidence type="ECO:0000313" key="7">
    <source>
        <dbReference type="EMBL" id="SDC60768.1"/>
    </source>
</evidence>
<dbReference type="GO" id="GO:0004659">
    <property type="term" value="F:prenyltransferase activity"/>
    <property type="evidence" value="ECO:0007669"/>
    <property type="project" value="InterPro"/>
</dbReference>
<dbReference type="AlphaFoldDB" id="A0A1G6MYW2"/>
<dbReference type="PROSITE" id="PS00444">
    <property type="entry name" value="POLYPRENYL_SYNTHASE_2"/>
    <property type="match status" value="1"/>
</dbReference>
<dbReference type="InterPro" id="IPR000092">
    <property type="entry name" value="Polyprenyl_synt"/>
</dbReference>
<evidence type="ECO:0000256" key="1">
    <source>
        <dbReference type="ARBA" id="ARBA00001946"/>
    </source>
</evidence>
<evidence type="ECO:0000256" key="2">
    <source>
        <dbReference type="ARBA" id="ARBA00006706"/>
    </source>
</evidence>
<proteinExistence type="inferred from homology"/>
<dbReference type="SUPFAM" id="SSF48576">
    <property type="entry name" value="Terpenoid synthases"/>
    <property type="match status" value="1"/>
</dbReference>
<gene>
    <name evidence="7" type="ORF">SAMN05660835_01066</name>
</gene>
<dbReference type="GO" id="GO:0046872">
    <property type="term" value="F:metal ion binding"/>
    <property type="evidence" value="ECO:0007669"/>
    <property type="project" value="UniProtKB-KW"/>
</dbReference>
<protein>
    <submittedName>
        <fullName evidence="7">Octaprenyl-diphosphate synthase</fullName>
    </submittedName>
</protein>
<dbReference type="PANTHER" id="PTHR12001:SF69">
    <property type="entry name" value="ALL TRANS-POLYPRENYL-DIPHOSPHATE SYNTHASE PDSS1"/>
    <property type="match status" value="1"/>
</dbReference>
<keyword evidence="4" id="KW-0479">Metal-binding</keyword>
<dbReference type="Pfam" id="PF00348">
    <property type="entry name" value="polyprenyl_synt"/>
    <property type="match status" value="1"/>
</dbReference>
<keyword evidence="3 6" id="KW-0808">Transferase</keyword>
<dbReference type="RefSeq" id="WP_092128728.1">
    <property type="nucleotide sequence ID" value="NZ_FMYU01000007.1"/>
</dbReference>
<dbReference type="Proteomes" id="UP000199411">
    <property type="component" value="Unassembled WGS sequence"/>
</dbReference>
<dbReference type="SFLD" id="SFLDS00005">
    <property type="entry name" value="Isoprenoid_Synthase_Type_I"/>
    <property type="match status" value="1"/>
</dbReference>
<keyword evidence="8" id="KW-1185">Reference proteome</keyword>
<comment type="cofactor">
    <cofactor evidence="1">
        <name>Mg(2+)</name>
        <dbReference type="ChEBI" id="CHEBI:18420"/>
    </cofactor>
</comment>
<evidence type="ECO:0000256" key="6">
    <source>
        <dbReference type="RuleBase" id="RU004466"/>
    </source>
</evidence>
<dbReference type="EMBL" id="FMYU01000007">
    <property type="protein sequence ID" value="SDC60768.1"/>
    <property type="molecule type" value="Genomic_DNA"/>
</dbReference>
<name>A0A1G6MYW2_9BACT</name>
<dbReference type="GO" id="GO:0008299">
    <property type="term" value="P:isoprenoid biosynthetic process"/>
    <property type="evidence" value="ECO:0007669"/>
    <property type="project" value="InterPro"/>
</dbReference>
<comment type="similarity">
    <text evidence="2 6">Belongs to the FPP/GGPP synthase family.</text>
</comment>
<dbReference type="OrthoDB" id="9805316at2"/>
<evidence type="ECO:0000256" key="5">
    <source>
        <dbReference type="ARBA" id="ARBA00022842"/>
    </source>
</evidence>
<accession>A0A1G6MYW2</accession>
<reference evidence="8" key="1">
    <citation type="submission" date="2016-10" db="EMBL/GenBank/DDBJ databases">
        <authorList>
            <person name="Varghese N."/>
            <person name="Submissions S."/>
        </authorList>
    </citation>
    <scope>NUCLEOTIDE SEQUENCE [LARGE SCALE GENOMIC DNA]</scope>
    <source>
        <strain evidence="8">DSM 8415</strain>
    </source>
</reference>
<dbReference type="Gene3D" id="1.10.600.10">
    <property type="entry name" value="Farnesyl Diphosphate Synthase"/>
    <property type="match status" value="1"/>
</dbReference>
<dbReference type="SFLD" id="SFLDG01017">
    <property type="entry name" value="Polyprenyl_Transferase_Like"/>
    <property type="match status" value="1"/>
</dbReference>
<dbReference type="InterPro" id="IPR033749">
    <property type="entry name" value="Polyprenyl_synt_CS"/>
</dbReference>
<keyword evidence="5" id="KW-0460">Magnesium</keyword>
<evidence type="ECO:0000256" key="3">
    <source>
        <dbReference type="ARBA" id="ARBA00022679"/>
    </source>
</evidence>
<evidence type="ECO:0000313" key="8">
    <source>
        <dbReference type="Proteomes" id="UP000199411"/>
    </source>
</evidence>
<dbReference type="PANTHER" id="PTHR12001">
    <property type="entry name" value="GERANYLGERANYL PYROPHOSPHATE SYNTHASE"/>
    <property type="match status" value="1"/>
</dbReference>
<organism evidence="7 8">
    <name type="scientific">Desulfurella multipotens</name>
    <dbReference type="NCBI Taxonomy" id="79269"/>
    <lineage>
        <taxon>Bacteria</taxon>
        <taxon>Pseudomonadati</taxon>
        <taxon>Campylobacterota</taxon>
        <taxon>Desulfurellia</taxon>
        <taxon>Desulfurellales</taxon>
        <taxon>Desulfurellaceae</taxon>
        <taxon>Desulfurella</taxon>
    </lineage>
</organism>
<dbReference type="PROSITE" id="PS00723">
    <property type="entry name" value="POLYPRENYL_SYNTHASE_1"/>
    <property type="match status" value="1"/>
</dbReference>
<dbReference type="CDD" id="cd00685">
    <property type="entry name" value="Trans_IPPS_HT"/>
    <property type="match status" value="1"/>
</dbReference>
<evidence type="ECO:0000256" key="4">
    <source>
        <dbReference type="ARBA" id="ARBA00022723"/>
    </source>
</evidence>
<sequence>MLQKTNIAISNIQSIIKNIDTLLLNIKSESLLLDKVIEHISGGKRLRPILVVASARSLGYDNEEILHLTACIVEYIHIASLLHDDVIDEAKMRRGKQSVNEAYGNRVAIMSGDYLYSLAYNKVLDVSVDVAKEISKAAYNLALGEIIEIENFFNIIDKNTYFDIIYKKTASLIESACVSGCLLSNKTDEIEHFRQYGKNLGLAFQIKDDLMDYSNTDIGKDTYNDINEGKVTLPLILTLEKDPGVKYHLLEYFKTKNQEHKNYCIQACKTFGVNDAFEIAKQKALIAKQNIQHLPGSIYKDILVFLADYAVERNK</sequence>
<dbReference type="InterPro" id="IPR008949">
    <property type="entry name" value="Isoprenoid_synthase_dom_sf"/>
</dbReference>